<keyword evidence="1" id="KW-0472">Membrane</keyword>
<organism evidence="2 3">
    <name type="scientific">Aureispira anguillae</name>
    <dbReference type="NCBI Taxonomy" id="2864201"/>
    <lineage>
        <taxon>Bacteria</taxon>
        <taxon>Pseudomonadati</taxon>
        <taxon>Bacteroidota</taxon>
        <taxon>Saprospiria</taxon>
        <taxon>Saprospirales</taxon>
        <taxon>Saprospiraceae</taxon>
        <taxon>Aureispira</taxon>
    </lineage>
</organism>
<evidence type="ECO:0000256" key="1">
    <source>
        <dbReference type="SAM" id="Phobius"/>
    </source>
</evidence>
<gene>
    <name evidence="2" type="ORF">AsAng_0059280</name>
</gene>
<keyword evidence="3" id="KW-1185">Reference proteome</keyword>
<evidence type="ECO:0000313" key="2">
    <source>
        <dbReference type="EMBL" id="BDS15144.1"/>
    </source>
</evidence>
<reference evidence="2" key="1">
    <citation type="submission" date="2022-09" db="EMBL/GenBank/DDBJ databases">
        <title>Aureispira anguillicida sp. nov., isolated from Leptocephalus of Japanese eel Anguilla japonica.</title>
        <authorList>
            <person name="Yuasa K."/>
            <person name="Mekata T."/>
            <person name="Ikunari K."/>
        </authorList>
    </citation>
    <scope>NUCLEOTIDE SEQUENCE</scope>
    <source>
        <strain evidence="2">EL160426</strain>
    </source>
</reference>
<accession>A0A916DVH5</accession>
<dbReference type="AlphaFoldDB" id="A0A916DVH5"/>
<dbReference type="EMBL" id="AP026867">
    <property type="protein sequence ID" value="BDS15144.1"/>
    <property type="molecule type" value="Genomic_DNA"/>
</dbReference>
<name>A0A916DVH5_9BACT</name>
<feature type="transmembrane region" description="Helical" evidence="1">
    <location>
        <begin position="55"/>
        <end position="74"/>
    </location>
</feature>
<evidence type="ECO:0000313" key="3">
    <source>
        <dbReference type="Proteomes" id="UP001060919"/>
    </source>
</evidence>
<dbReference type="Proteomes" id="UP001060919">
    <property type="component" value="Chromosome"/>
</dbReference>
<keyword evidence="1" id="KW-1133">Transmembrane helix</keyword>
<dbReference type="KEGG" id="aup:AsAng_0059280"/>
<proteinExistence type="predicted"/>
<sequence length="111" mass="12574">MKNTTLRVIQLTLLILVIIAVTSLVADAQCPMCRMSAESNLKNGGTAAAGLNKGIIYLLIIPYIMISTIGYLWWRNRRLVQEQEQEDEIRSLLEPHDLVISSTEFNEKIEQ</sequence>
<keyword evidence="1" id="KW-0812">Transmembrane</keyword>
<protein>
    <submittedName>
        <fullName evidence="2">Uncharacterized protein</fullName>
    </submittedName>
</protein>
<dbReference type="RefSeq" id="WP_264790325.1">
    <property type="nucleotide sequence ID" value="NZ_AP026867.1"/>
</dbReference>